<accession>A0ABY8VME2</accession>
<dbReference type="EMBL" id="CP126970">
    <property type="protein sequence ID" value="WIM70830.1"/>
    <property type="molecule type" value="Genomic_DNA"/>
</dbReference>
<evidence type="ECO:0000256" key="3">
    <source>
        <dbReference type="ARBA" id="ARBA00022692"/>
    </source>
</evidence>
<evidence type="ECO:0000313" key="8">
    <source>
        <dbReference type="Proteomes" id="UP001238805"/>
    </source>
</evidence>
<evidence type="ECO:0000256" key="5">
    <source>
        <dbReference type="ARBA" id="ARBA00023136"/>
    </source>
</evidence>
<feature type="transmembrane region" description="Helical" evidence="6">
    <location>
        <begin position="288"/>
        <end position="309"/>
    </location>
</feature>
<keyword evidence="5 6" id="KW-0472">Membrane</keyword>
<dbReference type="RefSeq" id="WP_284875410.1">
    <property type="nucleotide sequence ID" value="NZ_CP126970.1"/>
</dbReference>
<feature type="transmembrane region" description="Helical" evidence="6">
    <location>
        <begin position="315"/>
        <end position="336"/>
    </location>
</feature>
<keyword evidence="2" id="KW-1003">Cell membrane</keyword>
<evidence type="ECO:0000313" key="7">
    <source>
        <dbReference type="EMBL" id="WIM70830.1"/>
    </source>
</evidence>
<feature type="transmembrane region" description="Helical" evidence="6">
    <location>
        <begin position="12"/>
        <end position="29"/>
    </location>
</feature>
<dbReference type="PANTHER" id="PTHR39087">
    <property type="entry name" value="UPF0104 MEMBRANE PROTEIN MJ1595"/>
    <property type="match status" value="1"/>
</dbReference>
<evidence type="ECO:0000256" key="2">
    <source>
        <dbReference type="ARBA" id="ARBA00022475"/>
    </source>
</evidence>
<evidence type="ECO:0000256" key="6">
    <source>
        <dbReference type="SAM" id="Phobius"/>
    </source>
</evidence>
<reference evidence="7 8" key="1">
    <citation type="submission" date="2023-05" db="EMBL/GenBank/DDBJ databases">
        <title>Corynebacterium suedekumii sp. nov. and Corynebacterium breve sp. nov. isolated from raw cow's milk.</title>
        <authorList>
            <person name="Baer M.K."/>
            <person name="Mehl L."/>
            <person name="Hellmuth R."/>
            <person name="Marke G."/>
            <person name="Lipski A."/>
        </authorList>
    </citation>
    <scope>NUCLEOTIDE SEQUENCE [LARGE SCALE GENOMIC DNA]</scope>
    <source>
        <strain evidence="7 8">LM112</strain>
    </source>
</reference>
<evidence type="ECO:0000256" key="4">
    <source>
        <dbReference type="ARBA" id="ARBA00022989"/>
    </source>
</evidence>
<dbReference type="Pfam" id="PF03706">
    <property type="entry name" value="LPG_synthase_TM"/>
    <property type="match status" value="1"/>
</dbReference>
<sequence>MRFLRQLAANRWVRWLAPLAVLIVLGIAFRDQMPFLADGVRRLRDAHLGGVLLVLVASGASLVAMAEVMRLLMGAGGTRVPLRETTAITLASNSWSTTLPGGPAFSAILTYQVQRGWGASVILCGWFFLLSSALSTMWLVLIGGAAVLFLGAQFSVWSLVVTFVAMIALAGAVYWAARHPQRLEGWARRLLPRVNRLLRRDPAAGLETALDQIHQLETVQLSRTRFSVAAGWSLANRLLDALSLWACIWAVTGDLPWLEAQPDHTTIMGVLLAYTTAKIAGSAQVTPGGLGTVEVTIIATLVASGMTAVDATGTAIIYRLISFAFITAVGWVVYTLHYARRGVTARAADGPLQ</sequence>
<gene>
    <name evidence="7" type="ORF">QP029_03115</name>
</gene>
<organism evidence="7 8">
    <name type="scientific">Corynebacterium suedekumii</name>
    <dbReference type="NCBI Taxonomy" id="3049801"/>
    <lineage>
        <taxon>Bacteria</taxon>
        <taxon>Bacillati</taxon>
        <taxon>Actinomycetota</taxon>
        <taxon>Actinomycetes</taxon>
        <taxon>Mycobacteriales</taxon>
        <taxon>Corynebacteriaceae</taxon>
        <taxon>Corynebacterium</taxon>
    </lineage>
</organism>
<feature type="transmembrane region" description="Helical" evidence="6">
    <location>
        <begin position="156"/>
        <end position="177"/>
    </location>
</feature>
<name>A0ABY8VME2_9CORY</name>
<keyword evidence="4 6" id="KW-1133">Transmembrane helix</keyword>
<proteinExistence type="predicted"/>
<dbReference type="Proteomes" id="UP001238805">
    <property type="component" value="Chromosome"/>
</dbReference>
<keyword evidence="8" id="KW-1185">Reference proteome</keyword>
<protein>
    <submittedName>
        <fullName evidence="7">YbhN family protein</fullName>
    </submittedName>
</protein>
<evidence type="ECO:0000256" key="1">
    <source>
        <dbReference type="ARBA" id="ARBA00004651"/>
    </source>
</evidence>
<comment type="subcellular location">
    <subcellularLocation>
        <location evidence="1">Cell membrane</location>
        <topology evidence="1">Multi-pass membrane protein</topology>
    </subcellularLocation>
</comment>
<feature type="transmembrane region" description="Helical" evidence="6">
    <location>
        <begin position="49"/>
        <end position="73"/>
    </location>
</feature>
<dbReference type="PANTHER" id="PTHR39087:SF2">
    <property type="entry name" value="UPF0104 MEMBRANE PROTEIN MJ1595"/>
    <property type="match status" value="1"/>
</dbReference>
<feature type="transmembrane region" description="Helical" evidence="6">
    <location>
        <begin position="121"/>
        <end position="150"/>
    </location>
</feature>
<dbReference type="InterPro" id="IPR022791">
    <property type="entry name" value="L-PG_synthase/AglD"/>
</dbReference>
<keyword evidence="3 6" id="KW-0812">Transmembrane</keyword>